<dbReference type="SUPFAM" id="SSF46689">
    <property type="entry name" value="Homeodomain-like"/>
    <property type="match status" value="1"/>
</dbReference>
<dbReference type="Gene3D" id="1.10.357.10">
    <property type="entry name" value="Tetracycline Repressor, domain 2"/>
    <property type="match status" value="1"/>
</dbReference>
<dbReference type="PRINTS" id="PR00455">
    <property type="entry name" value="HTHTETR"/>
</dbReference>
<dbReference type="PANTHER" id="PTHR43479:SF8">
    <property type="entry name" value="TRANSCRIPTIONAL REGULATOR, TETR FAMILY"/>
    <property type="match status" value="1"/>
</dbReference>
<proteinExistence type="predicted"/>
<evidence type="ECO:0000256" key="2">
    <source>
        <dbReference type="PROSITE-ProRule" id="PRU00335"/>
    </source>
</evidence>
<reference evidence="4 5" key="1">
    <citation type="submission" date="2021-01" db="EMBL/GenBank/DDBJ databases">
        <title>Genomic Encyclopedia of Type Strains, Phase IV (KMG-IV): sequencing the most valuable type-strain genomes for metagenomic binning, comparative biology and taxonomic classification.</title>
        <authorList>
            <person name="Goeker M."/>
        </authorList>
    </citation>
    <scope>NUCLEOTIDE SEQUENCE [LARGE SCALE GENOMIC DNA]</scope>
    <source>
        <strain evidence="4 5">DSM 25540</strain>
    </source>
</reference>
<organism evidence="4 5">
    <name type="scientific">Geomicrobium sediminis</name>
    <dbReference type="NCBI Taxonomy" id="1347788"/>
    <lineage>
        <taxon>Bacteria</taxon>
        <taxon>Bacillati</taxon>
        <taxon>Bacillota</taxon>
        <taxon>Bacilli</taxon>
        <taxon>Bacillales</taxon>
        <taxon>Geomicrobium</taxon>
    </lineage>
</organism>
<dbReference type="Pfam" id="PF00440">
    <property type="entry name" value="TetR_N"/>
    <property type="match status" value="1"/>
</dbReference>
<dbReference type="RefSeq" id="WP_204695989.1">
    <property type="nucleotide sequence ID" value="NZ_JAFBEC010000002.1"/>
</dbReference>
<name>A0ABS2PAH0_9BACL</name>
<dbReference type="EMBL" id="JAFBEC010000002">
    <property type="protein sequence ID" value="MBM7631986.1"/>
    <property type="molecule type" value="Genomic_DNA"/>
</dbReference>
<dbReference type="InterPro" id="IPR009057">
    <property type="entry name" value="Homeodomain-like_sf"/>
</dbReference>
<keyword evidence="5" id="KW-1185">Reference proteome</keyword>
<dbReference type="PROSITE" id="PS50977">
    <property type="entry name" value="HTH_TETR_2"/>
    <property type="match status" value="1"/>
</dbReference>
<dbReference type="InterPro" id="IPR050624">
    <property type="entry name" value="HTH-type_Tx_Regulator"/>
</dbReference>
<accession>A0ABS2PAH0</accession>
<dbReference type="InterPro" id="IPR001647">
    <property type="entry name" value="HTH_TetR"/>
</dbReference>
<sequence>MSKKDKIVQAAIEVFKEKGIERTKVSDIVKAAGIAQGTYYLYFPSKLAIMPAIADVLIEILVADIRKQINTDDPFKTQLDDLVEVMYQHTKEYRDVHSLVYAGLSSTEYLQQWEEIYEPFYEWLGDVLENAIRREEVRQEMNAKRTAKLLIGTIETSAEQAYLYDQTDEKEIDEQKKELRTFINQALGTKND</sequence>
<dbReference type="InterPro" id="IPR041603">
    <property type="entry name" value="YvdT_C"/>
</dbReference>
<evidence type="ECO:0000313" key="4">
    <source>
        <dbReference type="EMBL" id="MBM7631986.1"/>
    </source>
</evidence>
<dbReference type="Pfam" id="PF17934">
    <property type="entry name" value="TetR_C_26"/>
    <property type="match status" value="1"/>
</dbReference>
<dbReference type="InterPro" id="IPR036271">
    <property type="entry name" value="Tet_transcr_reg_TetR-rel_C_sf"/>
</dbReference>
<feature type="domain" description="HTH tetR-type" evidence="3">
    <location>
        <begin position="1"/>
        <end position="61"/>
    </location>
</feature>
<evidence type="ECO:0000259" key="3">
    <source>
        <dbReference type="PROSITE" id="PS50977"/>
    </source>
</evidence>
<keyword evidence="1 2" id="KW-0238">DNA-binding</keyword>
<dbReference type="Proteomes" id="UP000741863">
    <property type="component" value="Unassembled WGS sequence"/>
</dbReference>
<dbReference type="SUPFAM" id="SSF48498">
    <property type="entry name" value="Tetracyclin repressor-like, C-terminal domain"/>
    <property type="match status" value="1"/>
</dbReference>
<dbReference type="PANTHER" id="PTHR43479">
    <property type="entry name" value="ACREF/ENVCD OPERON REPRESSOR-RELATED"/>
    <property type="match status" value="1"/>
</dbReference>
<evidence type="ECO:0000313" key="5">
    <source>
        <dbReference type="Proteomes" id="UP000741863"/>
    </source>
</evidence>
<evidence type="ECO:0000256" key="1">
    <source>
        <dbReference type="ARBA" id="ARBA00023125"/>
    </source>
</evidence>
<gene>
    <name evidence="4" type="ORF">JOD17_001078</name>
</gene>
<feature type="DNA-binding region" description="H-T-H motif" evidence="2">
    <location>
        <begin position="24"/>
        <end position="43"/>
    </location>
</feature>
<comment type="caution">
    <text evidence="4">The sequence shown here is derived from an EMBL/GenBank/DDBJ whole genome shotgun (WGS) entry which is preliminary data.</text>
</comment>
<protein>
    <submittedName>
        <fullName evidence="4">AcrR family transcriptional regulator</fullName>
    </submittedName>
</protein>